<feature type="compositionally biased region" description="Polar residues" evidence="1">
    <location>
        <begin position="221"/>
        <end position="230"/>
    </location>
</feature>
<proteinExistence type="predicted"/>
<feature type="compositionally biased region" description="Low complexity" evidence="1">
    <location>
        <begin position="207"/>
        <end position="218"/>
    </location>
</feature>
<evidence type="ECO:0000256" key="2">
    <source>
        <dbReference type="SAM" id="Phobius"/>
    </source>
</evidence>
<feature type="region of interest" description="Disordered" evidence="1">
    <location>
        <begin position="299"/>
        <end position="336"/>
    </location>
</feature>
<dbReference type="AlphaFoldDB" id="A0A067TS69"/>
<keyword evidence="4" id="KW-1185">Reference proteome</keyword>
<evidence type="ECO:0000313" key="4">
    <source>
        <dbReference type="Proteomes" id="UP000027222"/>
    </source>
</evidence>
<reference evidence="4" key="1">
    <citation type="journal article" date="2014" name="Proc. Natl. Acad. Sci. U.S.A.">
        <title>Extensive sampling of basidiomycete genomes demonstrates inadequacy of the white-rot/brown-rot paradigm for wood decay fungi.</title>
        <authorList>
            <person name="Riley R."/>
            <person name="Salamov A.A."/>
            <person name="Brown D.W."/>
            <person name="Nagy L.G."/>
            <person name="Floudas D."/>
            <person name="Held B.W."/>
            <person name="Levasseur A."/>
            <person name="Lombard V."/>
            <person name="Morin E."/>
            <person name="Otillar R."/>
            <person name="Lindquist E.A."/>
            <person name="Sun H."/>
            <person name="LaButti K.M."/>
            <person name="Schmutz J."/>
            <person name="Jabbour D."/>
            <person name="Luo H."/>
            <person name="Baker S.E."/>
            <person name="Pisabarro A.G."/>
            <person name="Walton J.D."/>
            <person name="Blanchette R.A."/>
            <person name="Henrissat B."/>
            <person name="Martin F."/>
            <person name="Cullen D."/>
            <person name="Hibbett D.S."/>
            <person name="Grigoriev I.V."/>
        </authorList>
    </citation>
    <scope>NUCLEOTIDE SEQUENCE [LARGE SCALE GENOMIC DNA]</scope>
    <source>
        <strain evidence="4">CBS 339.88</strain>
    </source>
</reference>
<accession>A0A067TS69</accession>
<name>A0A067TS69_GALM3</name>
<feature type="region of interest" description="Disordered" evidence="1">
    <location>
        <begin position="141"/>
        <end position="230"/>
    </location>
</feature>
<feature type="region of interest" description="Disordered" evidence="1">
    <location>
        <begin position="1"/>
        <end position="21"/>
    </location>
</feature>
<evidence type="ECO:0000313" key="3">
    <source>
        <dbReference type="EMBL" id="KDR82759.1"/>
    </source>
</evidence>
<dbReference type="HOGENOM" id="CLU_051368_0_0_1"/>
<dbReference type="OrthoDB" id="3256943at2759"/>
<keyword evidence="2" id="KW-0812">Transmembrane</keyword>
<dbReference type="EMBL" id="KL142369">
    <property type="protein sequence ID" value="KDR82759.1"/>
    <property type="molecule type" value="Genomic_DNA"/>
</dbReference>
<dbReference type="Proteomes" id="UP000027222">
    <property type="component" value="Unassembled WGS sequence"/>
</dbReference>
<keyword evidence="2" id="KW-0472">Membrane</keyword>
<keyword evidence="2" id="KW-1133">Transmembrane helix</keyword>
<feature type="transmembrane region" description="Helical" evidence="2">
    <location>
        <begin position="30"/>
        <end position="55"/>
    </location>
</feature>
<protein>
    <submittedName>
        <fullName evidence="3">Uncharacterized protein</fullName>
    </submittedName>
</protein>
<feature type="compositionally biased region" description="Low complexity" evidence="1">
    <location>
        <begin position="1"/>
        <end position="17"/>
    </location>
</feature>
<gene>
    <name evidence="3" type="ORF">GALMADRAFT_220749</name>
</gene>
<organism evidence="3 4">
    <name type="scientific">Galerina marginata (strain CBS 339.88)</name>
    <dbReference type="NCBI Taxonomy" id="685588"/>
    <lineage>
        <taxon>Eukaryota</taxon>
        <taxon>Fungi</taxon>
        <taxon>Dikarya</taxon>
        <taxon>Basidiomycota</taxon>
        <taxon>Agaricomycotina</taxon>
        <taxon>Agaricomycetes</taxon>
        <taxon>Agaricomycetidae</taxon>
        <taxon>Agaricales</taxon>
        <taxon>Agaricineae</taxon>
        <taxon>Strophariaceae</taxon>
        <taxon>Galerina</taxon>
    </lineage>
</organism>
<feature type="compositionally biased region" description="Low complexity" evidence="1">
    <location>
        <begin position="175"/>
        <end position="190"/>
    </location>
</feature>
<sequence>MSSSTAPASSQSSAAPQGPDNRSPAASSNLYLVTFLATLFLLLFVSCAIVLRSYILRRRYQRRLDEAMAAGMLLAPRTQGSKRKRFGAKPKLFDAWLAGGGDTWDHIKPLSAQPVFVKRKYKDGPPKHISVVPDSYRPTDVEDLINNGIRPPSPSGSQTSPTTEDHPTALRSRVRNLWSRSRRNSTSSQNIDPADAEAEGGLTDTEVVPAVDGPAAGASEPASTAETKTTTSYKVRVEMLQVSVLIAMPSQNRTIRKNAVLDRVGRADIEEDDDDDDDDDAENVLPELVFGITRVHYRQSKAGKSAANPPSTPTSPSTQRKPQTMSVVPEEEEEGL</sequence>
<evidence type="ECO:0000256" key="1">
    <source>
        <dbReference type="SAM" id="MobiDB-lite"/>
    </source>
</evidence>